<dbReference type="InterPro" id="IPR051790">
    <property type="entry name" value="Cytochrome_c-biogenesis_DsbD"/>
</dbReference>
<accession>A0ABW8TSD2</accession>
<name>A0ABW8TSD2_9CLOT</name>
<dbReference type="PANTHER" id="PTHR31272:SF9">
    <property type="entry name" value="BLL1027 PROTEIN"/>
    <property type="match status" value="1"/>
</dbReference>
<reference evidence="2 3" key="1">
    <citation type="submission" date="2024-11" db="EMBL/GenBank/DDBJ databases">
        <authorList>
            <person name="Heng Y.C."/>
            <person name="Lim A.C.H."/>
            <person name="Lee J.K.Y."/>
            <person name="Kittelmann S."/>
        </authorList>
    </citation>
    <scope>NUCLEOTIDE SEQUENCE [LARGE SCALE GENOMIC DNA]</scope>
    <source>
        <strain evidence="2 3">WILCCON 0202</strain>
    </source>
</reference>
<evidence type="ECO:0000313" key="3">
    <source>
        <dbReference type="Proteomes" id="UP001623661"/>
    </source>
</evidence>
<feature type="transmembrane region" description="Helical" evidence="1">
    <location>
        <begin position="192"/>
        <end position="215"/>
    </location>
</feature>
<sequence length="294" mass="32862">MSGKALKFIALFFILFLIGSIIFLSSKFTIFGNLQGVLTNDSLESLIVNNIRNSGGTIGFIVLLIAGMIDGINPCALSMLFFFLIFVISIKDRKSNVLLVGILFAAGSFLSYFLAGLGLLKIIYYARYVKYLNIVLFALASLLAFVFAYFNIADAINAKLDNLKDIKLKLPSKNKEFIHNLIRKIALFKFRYLVAFLLGFLVTLSELLCTGQIYLVTLMSVNMELGIIKILHLVVFNIGFIIPILILSFLVYKGREVMSMSEVVLDNMWIIKLITAVIMLVLGSYTLLNFLSVI</sequence>
<keyword evidence="3" id="KW-1185">Reference proteome</keyword>
<proteinExistence type="predicted"/>
<organism evidence="2 3">
    <name type="scientific">Candidatus Clostridium radicumherbarum</name>
    <dbReference type="NCBI Taxonomy" id="3381662"/>
    <lineage>
        <taxon>Bacteria</taxon>
        <taxon>Bacillati</taxon>
        <taxon>Bacillota</taxon>
        <taxon>Clostridia</taxon>
        <taxon>Eubacteriales</taxon>
        <taxon>Clostridiaceae</taxon>
        <taxon>Clostridium</taxon>
    </lineage>
</organism>
<evidence type="ECO:0000313" key="2">
    <source>
        <dbReference type="EMBL" id="MFL0268627.1"/>
    </source>
</evidence>
<protein>
    <submittedName>
        <fullName evidence="2">Cytochrome c biogenesis CcdA family protein</fullName>
    </submittedName>
</protein>
<feature type="transmembrane region" description="Helical" evidence="1">
    <location>
        <begin position="97"/>
        <end position="125"/>
    </location>
</feature>
<dbReference type="PANTHER" id="PTHR31272">
    <property type="entry name" value="CYTOCHROME C-TYPE BIOGENESIS PROTEIN HI_1454-RELATED"/>
    <property type="match status" value="1"/>
</dbReference>
<feature type="transmembrane region" description="Helical" evidence="1">
    <location>
        <begin position="131"/>
        <end position="150"/>
    </location>
</feature>
<keyword evidence="1" id="KW-0812">Transmembrane</keyword>
<dbReference type="RefSeq" id="WP_406765253.1">
    <property type="nucleotide sequence ID" value="NZ_JBJHZY010000002.1"/>
</dbReference>
<evidence type="ECO:0000256" key="1">
    <source>
        <dbReference type="SAM" id="Phobius"/>
    </source>
</evidence>
<dbReference type="Proteomes" id="UP001623661">
    <property type="component" value="Unassembled WGS sequence"/>
</dbReference>
<feature type="transmembrane region" description="Helical" evidence="1">
    <location>
        <begin position="227"/>
        <end position="252"/>
    </location>
</feature>
<feature type="transmembrane region" description="Helical" evidence="1">
    <location>
        <begin position="273"/>
        <end position="291"/>
    </location>
</feature>
<keyword evidence="1" id="KW-0472">Membrane</keyword>
<feature type="transmembrane region" description="Helical" evidence="1">
    <location>
        <begin position="12"/>
        <end position="38"/>
    </location>
</feature>
<keyword evidence="1" id="KW-1133">Transmembrane helix</keyword>
<gene>
    <name evidence="2" type="ORF">ACJDUH_11050</name>
</gene>
<comment type="caution">
    <text evidence="2">The sequence shown here is derived from an EMBL/GenBank/DDBJ whole genome shotgun (WGS) entry which is preliminary data.</text>
</comment>
<feature type="transmembrane region" description="Helical" evidence="1">
    <location>
        <begin position="58"/>
        <end position="85"/>
    </location>
</feature>
<dbReference type="EMBL" id="JBJHZY010000002">
    <property type="protein sequence ID" value="MFL0268627.1"/>
    <property type="molecule type" value="Genomic_DNA"/>
</dbReference>